<name>A0AA39TYE7_ACESA</name>
<protein>
    <recommendedName>
        <fullName evidence="1">Carbamoyl-phosphate synthase small subunit N-terminal domain-containing protein</fullName>
    </recommendedName>
</protein>
<evidence type="ECO:0000313" key="3">
    <source>
        <dbReference type="Proteomes" id="UP001168877"/>
    </source>
</evidence>
<evidence type="ECO:0000259" key="1">
    <source>
        <dbReference type="SMART" id="SM01097"/>
    </source>
</evidence>
<dbReference type="Proteomes" id="UP001168877">
    <property type="component" value="Unassembled WGS sequence"/>
</dbReference>
<reference evidence="2" key="1">
    <citation type="journal article" date="2022" name="Plant J.">
        <title>Strategies of tolerance reflected in two North American maple genomes.</title>
        <authorList>
            <person name="McEvoy S.L."/>
            <person name="Sezen U.U."/>
            <person name="Trouern-Trend A."/>
            <person name="McMahon S.M."/>
            <person name="Schaberg P.G."/>
            <person name="Yang J."/>
            <person name="Wegrzyn J.L."/>
            <person name="Swenson N.G."/>
        </authorList>
    </citation>
    <scope>NUCLEOTIDE SEQUENCE</scope>
    <source>
        <strain evidence="2">NS2018</strain>
    </source>
</reference>
<dbReference type="InterPro" id="IPR036480">
    <property type="entry name" value="CarbP_synth_ssu_N_sf"/>
</dbReference>
<proteinExistence type="predicted"/>
<gene>
    <name evidence="2" type="ORF">LWI29_033723</name>
</gene>
<keyword evidence="3" id="KW-1185">Reference proteome</keyword>
<dbReference type="Pfam" id="PF00988">
    <property type="entry name" value="CPSase_sm_chain"/>
    <property type="match status" value="1"/>
</dbReference>
<dbReference type="EMBL" id="JAUESC010000001">
    <property type="protein sequence ID" value="KAK0608640.1"/>
    <property type="molecule type" value="Genomic_DNA"/>
</dbReference>
<comment type="caution">
    <text evidence="2">The sequence shown here is derived from an EMBL/GenBank/DDBJ whole genome shotgun (WGS) entry which is preliminary data.</text>
</comment>
<accession>A0AA39TYE7</accession>
<evidence type="ECO:0000313" key="2">
    <source>
        <dbReference type="EMBL" id="KAK0608640.1"/>
    </source>
</evidence>
<organism evidence="2 3">
    <name type="scientific">Acer saccharum</name>
    <name type="common">Sugar maple</name>
    <dbReference type="NCBI Taxonomy" id="4024"/>
    <lineage>
        <taxon>Eukaryota</taxon>
        <taxon>Viridiplantae</taxon>
        <taxon>Streptophyta</taxon>
        <taxon>Embryophyta</taxon>
        <taxon>Tracheophyta</taxon>
        <taxon>Spermatophyta</taxon>
        <taxon>Magnoliopsida</taxon>
        <taxon>eudicotyledons</taxon>
        <taxon>Gunneridae</taxon>
        <taxon>Pentapetalae</taxon>
        <taxon>rosids</taxon>
        <taxon>malvids</taxon>
        <taxon>Sapindales</taxon>
        <taxon>Sapindaceae</taxon>
        <taxon>Hippocastanoideae</taxon>
        <taxon>Acereae</taxon>
        <taxon>Acer</taxon>
    </lineage>
</organism>
<reference evidence="2" key="2">
    <citation type="submission" date="2023-06" db="EMBL/GenBank/DDBJ databases">
        <authorList>
            <person name="Swenson N.G."/>
            <person name="Wegrzyn J.L."/>
            <person name="Mcevoy S.L."/>
        </authorList>
    </citation>
    <scope>NUCLEOTIDE SEQUENCE</scope>
    <source>
        <strain evidence="2">NS2018</strain>
        <tissue evidence="2">Leaf</tissue>
    </source>
</reference>
<dbReference type="Gene3D" id="3.50.30.20">
    <property type="entry name" value="Carbamoyl-phosphate synthase small subunit, N-terminal domain"/>
    <property type="match status" value="1"/>
</dbReference>
<dbReference type="SUPFAM" id="SSF52021">
    <property type="entry name" value="Carbamoyl phosphate synthetase, small subunit N-terminal domain"/>
    <property type="match status" value="1"/>
</dbReference>
<feature type="domain" description="Carbamoyl-phosphate synthase small subunit N-terminal" evidence="1">
    <location>
        <begin position="87"/>
        <end position="171"/>
    </location>
</feature>
<dbReference type="InterPro" id="IPR002474">
    <property type="entry name" value="CarbamoylP_synth_ssu_N"/>
</dbReference>
<dbReference type="AlphaFoldDB" id="A0AA39TYE7"/>
<sequence>MALAQLPRLNFSIFTKPPLSLLHNHFTILPKHRFLFSPKSTLFVTDPIPISHVSEQEEEQDALVTLSLKKLFIPPDTQVSIDDPSLSTRILKGSNIVLGKYARDAKVVQAEFVKSSVKTEDCSSDGTSNWRCTEELSKYLAERNIMGIYDVDTRAITRKLRQDGRLIGVLSTEGTKSDEELLEISRSWDIVGKVLQLW</sequence>
<dbReference type="SMART" id="SM01097">
    <property type="entry name" value="CPSase_sm_chain"/>
    <property type="match status" value="1"/>
</dbReference>